<evidence type="ECO:0000256" key="6">
    <source>
        <dbReference type="ARBA" id="ARBA00023136"/>
    </source>
</evidence>
<proteinExistence type="inferred from homology"/>
<evidence type="ECO:0000256" key="3">
    <source>
        <dbReference type="ARBA" id="ARBA00022475"/>
    </source>
</evidence>
<keyword evidence="7" id="KW-0813">Transport</keyword>
<evidence type="ECO:0000256" key="7">
    <source>
        <dbReference type="RuleBase" id="RU003879"/>
    </source>
</evidence>
<sequence>MNLAQGTKRRAMQDRAIVPMINVVFLLLVFFLMTASLTPPAPFEIDPVEAEGVLTDPPPDTLHIAADGRLAYETARGDAVFGALANRDADRPLPIRADSGLPASELAALLPRLAEIGIADIRLVTVQP</sequence>
<keyword evidence="5 8" id="KW-1133">Transmembrane helix</keyword>
<dbReference type="InterPro" id="IPR003400">
    <property type="entry name" value="ExbD"/>
</dbReference>
<evidence type="ECO:0000313" key="9">
    <source>
        <dbReference type="EMBL" id="GAA5076388.1"/>
    </source>
</evidence>
<comment type="caution">
    <text evidence="9">The sequence shown here is derived from an EMBL/GenBank/DDBJ whole genome shotgun (WGS) entry which is preliminary data.</text>
</comment>
<evidence type="ECO:0000256" key="4">
    <source>
        <dbReference type="ARBA" id="ARBA00022692"/>
    </source>
</evidence>
<dbReference type="Proteomes" id="UP001499910">
    <property type="component" value="Unassembled WGS sequence"/>
</dbReference>
<accession>A0ABP9LGC9</accession>
<evidence type="ECO:0000256" key="5">
    <source>
        <dbReference type="ARBA" id="ARBA00022989"/>
    </source>
</evidence>
<dbReference type="Pfam" id="PF02472">
    <property type="entry name" value="ExbD"/>
    <property type="match status" value="1"/>
</dbReference>
<evidence type="ECO:0000256" key="1">
    <source>
        <dbReference type="ARBA" id="ARBA00004162"/>
    </source>
</evidence>
<reference evidence="10" key="1">
    <citation type="journal article" date="2019" name="Int. J. Syst. Evol. Microbiol.">
        <title>The Global Catalogue of Microorganisms (GCM) 10K type strain sequencing project: providing services to taxonomists for standard genome sequencing and annotation.</title>
        <authorList>
            <consortium name="The Broad Institute Genomics Platform"/>
            <consortium name="The Broad Institute Genome Sequencing Center for Infectious Disease"/>
            <person name="Wu L."/>
            <person name="Ma J."/>
        </authorList>
    </citation>
    <scope>NUCLEOTIDE SEQUENCE [LARGE SCALE GENOMIC DNA]</scope>
    <source>
        <strain evidence="10">JCM 18015</strain>
    </source>
</reference>
<evidence type="ECO:0008006" key="11">
    <source>
        <dbReference type="Google" id="ProtNLM"/>
    </source>
</evidence>
<organism evidence="9 10">
    <name type="scientific">[Roseibacterium] beibuensis</name>
    <dbReference type="NCBI Taxonomy" id="1193142"/>
    <lineage>
        <taxon>Bacteria</taxon>
        <taxon>Pseudomonadati</taxon>
        <taxon>Pseudomonadota</taxon>
        <taxon>Alphaproteobacteria</taxon>
        <taxon>Rhodobacterales</taxon>
        <taxon>Roseobacteraceae</taxon>
        <taxon>Roseicyclus</taxon>
    </lineage>
</organism>
<comment type="similarity">
    <text evidence="2 7">Belongs to the ExbD/TolR family.</text>
</comment>
<keyword evidence="10" id="KW-1185">Reference proteome</keyword>
<dbReference type="RefSeq" id="WP_259548480.1">
    <property type="nucleotide sequence ID" value="NZ_BAABHW010000003.1"/>
</dbReference>
<keyword evidence="3" id="KW-1003">Cell membrane</keyword>
<dbReference type="EMBL" id="BAABHW010000003">
    <property type="protein sequence ID" value="GAA5076388.1"/>
    <property type="molecule type" value="Genomic_DNA"/>
</dbReference>
<evidence type="ECO:0000313" key="10">
    <source>
        <dbReference type="Proteomes" id="UP001499910"/>
    </source>
</evidence>
<name>A0ABP9LGC9_9RHOB</name>
<keyword evidence="6 8" id="KW-0472">Membrane</keyword>
<protein>
    <recommendedName>
        <fullName evidence="11">Outer membrane transport energization protein ExbD</fullName>
    </recommendedName>
</protein>
<gene>
    <name evidence="9" type="ORF">GCM10023209_25460</name>
</gene>
<evidence type="ECO:0000256" key="8">
    <source>
        <dbReference type="SAM" id="Phobius"/>
    </source>
</evidence>
<keyword evidence="4 7" id="KW-0812">Transmembrane</keyword>
<evidence type="ECO:0000256" key="2">
    <source>
        <dbReference type="ARBA" id="ARBA00005811"/>
    </source>
</evidence>
<feature type="transmembrane region" description="Helical" evidence="8">
    <location>
        <begin position="16"/>
        <end position="37"/>
    </location>
</feature>
<comment type="subcellular location">
    <subcellularLocation>
        <location evidence="1">Cell membrane</location>
        <topology evidence="1">Single-pass membrane protein</topology>
    </subcellularLocation>
    <subcellularLocation>
        <location evidence="7">Cell membrane</location>
        <topology evidence="7">Single-pass type II membrane protein</topology>
    </subcellularLocation>
</comment>
<keyword evidence="7" id="KW-0653">Protein transport</keyword>